<comment type="caution">
    <text evidence="4">The sequence shown here is derived from an EMBL/GenBank/DDBJ whole genome shotgun (WGS) entry which is preliminary data.</text>
</comment>
<proteinExistence type="predicted"/>
<dbReference type="SMART" id="SM00315">
    <property type="entry name" value="RGS"/>
    <property type="match status" value="1"/>
</dbReference>
<dbReference type="PROSITE" id="PS51207">
    <property type="entry name" value="PXA"/>
    <property type="match status" value="1"/>
</dbReference>
<feature type="domain" description="RGS" evidence="1">
    <location>
        <begin position="299"/>
        <end position="425"/>
    </location>
</feature>
<dbReference type="SMART" id="SM00313">
    <property type="entry name" value="PXA"/>
    <property type="match status" value="1"/>
</dbReference>
<accession>A0A811K9F3</accession>
<dbReference type="InterPro" id="IPR003114">
    <property type="entry name" value="Phox_assoc"/>
</dbReference>
<keyword evidence="5" id="KW-1185">Reference proteome</keyword>
<organism evidence="4 5">
    <name type="scientific">Bursaphelenchus okinawaensis</name>
    <dbReference type="NCBI Taxonomy" id="465554"/>
    <lineage>
        <taxon>Eukaryota</taxon>
        <taxon>Metazoa</taxon>
        <taxon>Ecdysozoa</taxon>
        <taxon>Nematoda</taxon>
        <taxon>Chromadorea</taxon>
        <taxon>Rhabditida</taxon>
        <taxon>Tylenchina</taxon>
        <taxon>Tylenchomorpha</taxon>
        <taxon>Aphelenchoidea</taxon>
        <taxon>Aphelenchoididae</taxon>
        <taxon>Bursaphelenchus</taxon>
    </lineage>
</organism>
<dbReference type="OrthoDB" id="5957963at2759"/>
<dbReference type="EMBL" id="CAJFDH010000002">
    <property type="protein sequence ID" value="CAD5212113.1"/>
    <property type="molecule type" value="Genomic_DNA"/>
</dbReference>
<gene>
    <name evidence="4" type="ORF">BOKJ2_LOCUS4040</name>
</gene>
<dbReference type="Pfam" id="PF00615">
    <property type="entry name" value="RGS"/>
    <property type="match status" value="1"/>
</dbReference>
<dbReference type="InterPro" id="IPR036305">
    <property type="entry name" value="RGS_sf"/>
</dbReference>
<evidence type="ECO:0000259" key="1">
    <source>
        <dbReference type="PROSITE" id="PS50132"/>
    </source>
</evidence>
<reference evidence="4" key="1">
    <citation type="submission" date="2020-09" db="EMBL/GenBank/DDBJ databases">
        <authorList>
            <person name="Kikuchi T."/>
        </authorList>
    </citation>
    <scope>NUCLEOTIDE SEQUENCE</scope>
    <source>
        <strain evidence="4">SH1</strain>
    </source>
</reference>
<dbReference type="Proteomes" id="UP000614601">
    <property type="component" value="Unassembled WGS sequence"/>
</dbReference>
<dbReference type="SMART" id="SM00312">
    <property type="entry name" value="PX"/>
    <property type="match status" value="1"/>
</dbReference>
<dbReference type="GO" id="GO:0035091">
    <property type="term" value="F:phosphatidylinositol binding"/>
    <property type="evidence" value="ECO:0007669"/>
    <property type="project" value="InterPro"/>
</dbReference>
<evidence type="ECO:0008006" key="6">
    <source>
        <dbReference type="Google" id="ProtNLM"/>
    </source>
</evidence>
<dbReference type="InterPro" id="IPR001683">
    <property type="entry name" value="PX_dom"/>
</dbReference>
<evidence type="ECO:0000259" key="3">
    <source>
        <dbReference type="PROSITE" id="PS51207"/>
    </source>
</evidence>
<dbReference type="SUPFAM" id="SSF64268">
    <property type="entry name" value="PX domain"/>
    <property type="match status" value="1"/>
</dbReference>
<evidence type="ECO:0000313" key="4">
    <source>
        <dbReference type="EMBL" id="CAD5212113.1"/>
    </source>
</evidence>
<name>A0A811K9F3_9BILA</name>
<evidence type="ECO:0000259" key="2">
    <source>
        <dbReference type="PROSITE" id="PS50195"/>
    </source>
</evidence>
<protein>
    <recommendedName>
        <fullName evidence="6">PXA domain-containing protein</fullName>
    </recommendedName>
</protein>
<dbReference type="PROSITE" id="PS50132">
    <property type="entry name" value="RGS"/>
    <property type="match status" value="1"/>
</dbReference>
<dbReference type="Gene3D" id="3.30.1520.10">
    <property type="entry name" value="Phox-like domain"/>
    <property type="match status" value="1"/>
</dbReference>
<dbReference type="InterPro" id="IPR036871">
    <property type="entry name" value="PX_dom_sf"/>
</dbReference>
<evidence type="ECO:0000313" key="5">
    <source>
        <dbReference type="Proteomes" id="UP000614601"/>
    </source>
</evidence>
<dbReference type="PROSITE" id="PS50195">
    <property type="entry name" value="PX"/>
    <property type="match status" value="1"/>
</dbReference>
<feature type="domain" description="PX" evidence="2">
    <location>
        <begin position="484"/>
        <end position="637"/>
    </location>
</feature>
<feature type="domain" description="PXA" evidence="3">
    <location>
        <begin position="88"/>
        <end position="264"/>
    </location>
</feature>
<dbReference type="InterPro" id="IPR016137">
    <property type="entry name" value="RGS"/>
</dbReference>
<dbReference type="Pfam" id="PF00787">
    <property type="entry name" value="PX"/>
    <property type="match status" value="1"/>
</dbReference>
<dbReference type="Gene3D" id="1.10.167.10">
    <property type="entry name" value="Regulator of G-protein Signalling 4, domain 2"/>
    <property type="match status" value="1"/>
</dbReference>
<dbReference type="SUPFAM" id="SSF48097">
    <property type="entry name" value="Regulator of G-protein signaling, RGS"/>
    <property type="match status" value="1"/>
</dbReference>
<dbReference type="PANTHER" id="PTHR22775">
    <property type="entry name" value="SORTING NEXIN"/>
    <property type="match status" value="1"/>
</dbReference>
<dbReference type="EMBL" id="CAJFCW020000002">
    <property type="protein sequence ID" value="CAG9095091.1"/>
    <property type="molecule type" value="Genomic_DNA"/>
</dbReference>
<dbReference type="AlphaFoldDB" id="A0A811K9F3"/>
<dbReference type="Proteomes" id="UP000783686">
    <property type="component" value="Unassembled WGS sequence"/>
</dbReference>
<sequence length="874" mass="101615">MNWNEAKFYIVPSTVVLLLLLWKWPILTLLATVTLCGSFYISYNFLSNADKRRKLDDLIAHYLCEEPEAKATKEEFLKTAPWCGIELPETLHARIEELILYLISDYVDRWYKKEISADNTFLVEIKYQIRYGSAIAYRALLNYDIVKTVEQDFLPILVLHVAKRLKTLKEVNNHIGVTDQNNCELYLREVSDALVMRLFDENRIGGRELDSEAPKDTKLAWPSETCRHFLRELFLNAVLLPVIEFLSEPNNINNLLINISNDSPQNEKISFQNDKKVAFLQKLTEYSLYDTPDSLLMLNLRDLAKDCGLVQEFYAYLKDANGPLHWLDFYFAVEEMLHDLHTASADEEILKSARGLYNIYIDPKSRKSVQLLSQNSRGHCFKAISEENVKDLNVVCEQMYKEVYQELNYSFVVPFCQSETYLRSLCGTTIDGIEILKEKAGSINIDNNKNDTVEEEAKALEAIDASFLDIYIDLYEDTIDMNNWKVSIAAIEPRKRFDTGKVYYVYRIDIDKNEKESELEDIDMGVDPLTVNNLSDSDDDFVDCSREATMSQLPSKWSITRTYDEFYLFEKRLRKIHGSEGVLATLPERKMFCPRSRMFLESQRDYLERFLYSIVKQVTLRKSEVVYLFLTNPSDSGFESALITTKGSLKRVKKMTASLEMDRKQHLKPFVLRLLAKCLSNDEVARTEVAATVNYCKTDPSEYWKSEFSNYVVNNQKIPIEIRNLQWERASDEQKTIYYFNTVVLCDIFSTSTIFTYLITAIAKVLPSTCNVILQKVIKRNVERVLTPETVYIVVDELYKFLQRKDVESIIDEKKHENYLTAKKTVLNLLKFNHFESLNTLILDIFNIFQSKEDNKQLIMVCLDVIMDKIISQS</sequence>
<dbReference type="InterPro" id="IPR044926">
    <property type="entry name" value="RGS_subdomain_2"/>
</dbReference>
<dbReference type="Pfam" id="PF02194">
    <property type="entry name" value="PXA"/>
    <property type="match status" value="1"/>
</dbReference>
<dbReference type="PANTHER" id="PTHR22775:SF3">
    <property type="entry name" value="SORTING NEXIN-13"/>
    <property type="match status" value="1"/>
</dbReference>